<keyword evidence="2" id="KW-0238">DNA-binding</keyword>
<feature type="domain" description="HTH araC/xylS-type" evidence="4">
    <location>
        <begin position="163"/>
        <end position="263"/>
    </location>
</feature>
<protein>
    <submittedName>
        <fullName evidence="5">Transcriptional regulator, AraC family</fullName>
    </submittedName>
</protein>
<gene>
    <name evidence="5" type="ORF">U27_05167</name>
</gene>
<name>A0A081C0T9_VECG1</name>
<evidence type="ECO:0000259" key="4">
    <source>
        <dbReference type="PROSITE" id="PS01124"/>
    </source>
</evidence>
<keyword evidence="1" id="KW-0805">Transcription regulation</keyword>
<evidence type="ECO:0000256" key="2">
    <source>
        <dbReference type="ARBA" id="ARBA00023125"/>
    </source>
</evidence>
<dbReference type="eggNOG" id="COG2207">
    <property type="taxonomic scope" value="Bacteria"/>
</dbReference>
<dbReference type="STRING" id="1499967.U27_05167"/>
<dbReference type="HOGENOM" id="CLU_066193_1_0_0"/>
<evidence type="ECO:0000313" key="6">
    <source>
        <dbReference type="Proteomes" id="UP000030661"/>
    </source>
</evidence>
<dbReference type="PANTHER" id="PTHR46796">
    <property type="entry name" value="HTH-TYPE TRANSCRIPTIONAL ACTIVATOR RHAS-RELATED"/>
    <property type="match status" value="1"/>
</dbReference>
<sequence length="274" mass="31905">MLQQLQITKYPVTHPLLKTLIKYFWVMRSEQEVMIRHKLLPVGNIDIVLNCSAPMTYRPAQRREIHAQGFHLTGIRQRYALIEQRGILDLLGIAFFPMGIYPFLKIPLSELTNRTVDLDVLLKNFTARVQDRLTYAHAIAEKLHVLEVELLHILDPALLPPKEHIQAFHTFSAQIEIVSVQQFCDAYGVHPRTFERLFQKQIGVSPKFFQRLSRFQRALNQMMRTNVPRFTTIAHEHDYYDQAHCIKDFIAFSGCSPSQFLHEALSVKQIMTIL</sequence>
<keyword evidence="3" id="KW-0804">Transcription</keyword>
<dbReference type="InterPro" id="IPR046532">
    <property type="entry name" value="DUF6597"/>
</dbReference>
<dbReference type="Proteomes" id="UP000030661">
    <property type="component" value="Unassembled WGS sequence"/>
</dbReference>
<dbReference type="GO" id="GO:0043565">
    <property type="term" value="F:sequence-specific DNA binding"/>
    <property type="evidence" value="ECO:0007669"/>
    <property type="project" value="InterPro"/>
</dbReference>
<evidence type="ECO:0000256" key="3">
    <source>
        <dbReference type="ARBA" id="ARBA00023163"/>
    </source>
</evidence>
<evidence type="ECO:0000256" key="1">
    <source>
        <dbReference type="ARBA" id="ARBA00023015"/>
    </source>
</evidence>
<dbReference type="Pfam" id="PF20240">
    <property type="entry name" value="DUF6597"/>
    <property type="match status" value="1"/>
</dbReference>
<accession>A0A081C0T9</accession>
<dbReference type="EMBL" id="DF820467">
    <property type="protein sequence ID" value="GAK58194.1"/>
    <property type="molecule type" value="Genomic_DNA"/>
</dbReference>
<dbReference type="AlphaFoldDB" id="A0A081C0T9"/>
<reference evidence="5" key="1">
    <citation type="journal article" date="2015" name="PeerJ">
        <title>First genomic representation of candidate bacterial phylum KSB3 points to enhanced environmental sensing as a trigger of wastewater bulking.</title>
        <authorList>
            <person name="Sekiguchi Y."/>
            <person name="Ohashi A."/>
            <person name="Parks D.H."/>
            <person name="Yamauchi T."/>
            <person name="Tyson G.W."/>
            <person name="Hugenholtz P."/>
        </authorList>
    </citation>
    <scope>NUCLEOTIDE SEQUENCE [LARGE SCALE GENOMIC DNA]</scope>
</reference>
<proteinExistence type="predicted"/>
<dbReference type="GO" id="GO:0003700">
    <property type="term" value="F:DNA-binding transcription factor activity"/>
    <property type="evidence" value="ECO:0007669"/>
    <property type="project" value="InterPro"/>
</dbReference>
<keyword evidence="6" id="KW-1185">Reference proteome</keyword>
<evidence type="ECO:0000313" key="5">
    <source>
        <dbReference type="EMBL" id="GAK58194.1"/>
    </source>
</evidence>
<dbReference type="SMART" id="SM00342">
    <property type="entry name" value="HTH_ARAC"/>
    <property type="match status" value="1"/>
</dbReference>
<dbReference type="Gene3D" id="1.10.10.60">
    <property type="entry name" value="Homeodomain-like"/>
    <property type="match status" value="1"/>
</dbReference>
<dbReference type="InterPro" id="IPR018060">
    <property type="entry name" value="HTH_AraC"/>
</dbReference>
<organism evidence="5">
    <name type="scientific">Vecturithrix granuli</name>
    <dbReference type="NCBI Taxonomy" id="1499967"/>
    <lineage>
        <taxon>Bacteria</taxon>
        <taxon>Candidatus Moduliflexota</taxon>
        <taxon>Candidatus Vecturitrichia</taxon>
        <taxon>Candidatus Vecturitrichales</taxon>
        <taxon>Candidatus Vecturitrichaceae</taxon>
        <taxon>Candidatus Vecturithrix</taxon>
    </lineage>
</organism>
<dbReference type="InterPro" id="IPR050204">
    <property type="entry name" value="AraC_XylS_family_regulators"/>
</dbReference>
<dbReference type="PROSITE" id="PS01124">
    <property type="entry name" value="HTH_ARAC_FAMILY_2"/>
    <property type="match status" value="1"/>
</dbReference>
<dbReference type="Pfam" id="PF12833">
    <property type="entry name" value="HTH_18"/>
    <property type="match status" value="1"/>
</dbReference>
<dbReference type="PANTHER" id="PTHR46796:SF13">
    <property type="entry name" value="HTH-TYPE TRANSCRIPTIONAL ACTIVATOR RHAS"/>
    <property type="match status" value="1"/>
</dbReference>